<dbReference type="RefSeq" id="WP_358362847.1">
    <property type="nucleotide sequence ID" value="NZ_JBEZFP010000150.1"/>
</dbReference>
<name>A0ABV3DTE0_9ACTN</name>
<dbReference type="Proteomes" id="UP001551482">
    <property type="component" value="Unassembled WGS sequence"/>
</dbReference>
<dbReference type="EMBL" id="JBEZFP010000150">
    <property type="protein sequence ID" value="MEU8139018.1"/>
    <property type="molecule type" value="Genomic_DNA"/>
</dbReference>
<protein>
    <submittedName>
        <fullName evidence="1">Uncharacterized protein</fullName>
    </submittedName>
</protein>
<evidence type="ECO:0000313" key="1">
    <source>
        <dbReference type="EMBL" id="MEU8139018.1"/>
    </source>
</evidence>
<gene>
    <name evidence="1" type="ORF">AB0C36_36655</name>
</gene>
<sequence length="83" mass="8951">MPHDLSPSALKLLRAIADHDTGHGVAFHREPCARWRLAGTFYTVNNRTFGPLVDLGLVDVGNGQTDPVTLTAAGRDDLASRAR</sequence>
<comment type="caution">
    <text evidence="1">The sequence shown here is derived from an EMBL/GenBank/DDBJ whole genome shotgun (WGS) entry which is preliminary data.</text>
</comment>
<keyword evidence="2" id="KW-1185">Reference proteome</keyword>
<proteinExistence type="predicted"/>
<accession>A0ABV3DTE0</accession>
<organism evidence="1 2">
    <name type="scientific">Streptodolium elevatio</name>
    <dbReference type="NCBI Taxonomy" id="3157996"/>
    <lineage>
        <taxon>Bacteria</taxon>
        <taxon>Bacillati</taxon>
        <taxon>Actinomycetota</taxon>
        <taxon>Actinomycetes</taxon>
        <taxon>Kitasatosporales</taxon>
        <taxon>Streptomycetaceae</taxon>
        <taxon>Streptodolium</taxon>
    </lineage>
</organism>
<reference evidence="1 2" key="1">
    <citation type="submission" date="2024-06" db="EMBL/GenBank/DDBJ databases">
        <title>The Natural Products Discovery Center: Release of the First 8490 Sequenced Strains for Exploring Actinobacteria Biosynthetic Diversity.</title>
        <authorList>
            <person name="Kalkreuter E."/>
            <person name="Kautsar S.A."/>
            <person name="Yang D."/>
            <person name="Bader C.D."/>
            <person name="Teijaro C.N."/>
            <person name="Fluegel L."/>
            <person name="Davis C.M."/>
            <person name="Simpson J.R."/>
            <person name="Lauterbach L."/>
            <person name="Steele A.D."/>
            <person name="Gui C."/>
            <person name="Meng S."/>
            <person name="Li G."/>
            <person name="Viehrig K."/>
            <person name="Ye F."/>
            <person name="Su P."/>
            <person name="Kiefer A.F."/>
            <person name="Nichols A."/>
            <person name="Cepeda A.J."/>
            <person name="Yan W."/>
            <person name="Fan B."/>
            <person name="Jiang Y."/>
            <person name="Adhikari A."/>
            <person name="Zheng C.-J."/>
            <person name="Schuster L."/>
            <person name="Cowan T.M."/>
            <person name="Smanski M.J."/>
            <person name="Chevrette M.G."/>
            <person name="De Carvalho L.P.S."/>
            <person name="Shen B."/>
        </authorList>
    </citation>
    <scope>NUCLEOTIDE SEQUENCE [LARGE SCALE GENOMIC DNA]</scope>
    <source>
        <strain evidence="1 2">NPDC048946</strain>
    </source>
</reference>
<evidence type="ECO:0000313" key="2">
    <source>
        <dbReference type="Proteomes" id="UP001551482"/>
    </source>
</evidence>